<protein>
    <submittedName>
        <fullName evidence="3">Aminopeptidase</fullName>
    </submittedName>
</protein>
<keyword evidence="3" id="KW-0378">Hydrolase</keyword>
<dbReference type="CDD" id="cd08663">
    <property type="entry name" value="DAP_dppA_1"/>
    <property type="match status" value="1"/>
</dbReference>
<evidence type="ECO:0000313" key="4">
    <source>
        <dbReference type="Proteomes" id="UP000271031"/>
    </source>
</evidence>
<feature type="binding site" evidence="2">
    <location>
        <position position="134"/>
    </location>
    <ligand>
        <name>Zn(2+)</name>
        <dbReference type="ChEBI" id="CHEBI:29105"/>
        <label>2</label>
    </ligand>
</feature>
<keyword evidence="4" id="KW-1185">Reference proteome</keyword>
<dbReference type="Gene3D" id="3.40.50.10780">
    <property type="entry name" value="Dipeptide transport protein"/>
    <property type="match status" value="1"/>
</dbReference>
<dbReference type="Pfam" id="PF04951">
    <property type="entry name" value="Peptidase_M55"/>
    <property type="match status" value="1"/>
</dbReference>
<dbReference type="SUPFAM" id="SSF63992">
    <property type="entry name" value="Dipeptide transport protein"/>
    <property type="match status" value="1"/>
</dbReference>
<proteinExistence type="predicted"/>
<evidence type="ECO:0000313" key="3">
    <source>
        <dbReference type="EMBL" id="RNB90358.1"/>
    </source>
</evidence>
<feature type="binding site" evidence="2">
    <location>
        <position position="105"/>
    </location>
    <ligand>
        <name>Zn(2+)</name>
        <dbReference type="ChEBI" id="CHEBI:29105"/>
        <label>2</label>
    </ligand>
</feature>
<dbReference type="PIRSF" id="PIRSF015853">
    <property type="entry name" value="Pep_DppA"/>
    <property type="match status" value="1"/>
</dbReference>
<dbReference type="RefSeq" id="WP_122917286.1">
    <property type="nucleotide sequence ID" value="NZ_RHHQ01000007.1"/>
</dbReference>
<dbReference type="EMBL" id="RHHQ01000007">
    <property type="protein sequence ID" value="RNB90358.1"/>
    <property type="molecule type" value="Genomic_DNA"/>
</dbReference>
<accession>A0A3M8DQF0</accession>
<dbReference type="InterPro" id="IPR007035">
    <property type="entry name" value="Peptidase_M55"/>
</dbReference>
<feature type="binding site" evidence="2">
    <location>
        <position position="8"/>
    </location>
    <ligand>
        <name>Zn(2+)</name>
        <dbReference type="ChEBI" id="CHEBI:29105"/>
        <label>2</label>
    </ligand>
</feature>
<keyword evidence="2" id="KW-0479">Metal-binding</keyword>
<keyword evidence="3" id="KW-0645">Protease</keyword>
<dbReference type="AlphaFoldDB" id="A0A3M8DQF0"/>
<feature type="active site" description="Nucleophile" evidence="1">
    <location>
        <position position="116"/>
    </location>
</feature>
<dbReference type="Gene3D" id="3.30.1360.130">
    <property type="entry name" value="Dipeptide transport protein"/>
    <property type="match status" value="1"/>
</dbReference>
<sequence>MKLFISIDMEGISGIIDVTYCDPDQGINYDRGRQFMTADANAAIEGALEAGVTDILVADSHDNMRNVLIENLHPQAKLLSGTSRDYSMMHGLDSSYDAAIFLGYHSRHGAPGVLSHTMSGVIKNLYVNGQVVGEFGFNAIYAGLLGVPVVMVSGDDQIAEEAKSLIPGISTAIVKTAASRTAAICLPLSAAQAEIKSKTIEALARIKEIQPLTTETPLELKIEFSHAGQAEMAALIPGSEYKLGTTEVSVVCQDQHEMYKVMRAMLNLAGVAKFW</sequence>
<dbReference type="Proteomes" id="UP000271031">
    <property type="component" value="Unassembled WGS sequence"/>
</dbReference>
<dbReference type="GO" id="GO:0046872">
    <property type="term" value="F:metal ion binding"/>
    <property type="evidence" value="ECO:0007669"/>
    <property type="project" value="UniProtKB-KW"/>
</dbReference>
<gene>
    <name evidence="3" type="ORF">EDM56_07535</name>
</gene>
<comment type="caution">
    <text evidence="3">The sequence shown here is derived from an EMBL/GenBank/DDBJ whole genome shotgun (WGS) entry which is preliminary data.</text>
</comment>
<dbReference type="GO" id="GO:0004177">
    <property type="term" value="F:aminopeptidase activity"/>
    <property type="evidence" value="ECO:0007669"/>
    <property type="project" value="UniProtKB-KW"/>
</dbReference>
<feature type="binding site" evidence="2">
    <location>
        <position position="8"/>
    </location>
    <ligand>
        <name>Zn(2+)</name>
        <dbReference type="ChEBI" id="CHEBI:29105"/>
        <label>1</label>
    </ligand>
</feature>
<dbReference type="InterPro" id="IPR036177">
    <property type="entry name" value="Peptidase_M55_sf"/>
</dbReference>
<dbReference type="OrthoDB" id="9785420at2"/>
<evidence type="ECO:0000256" key="1">
    <source>
        <dbReference type="PIRSR" id="PIRSR015853-1"/>
    </source>
</evidence>
<evidence type="ECO:0000256" key="2">
    <source>
        <dbReference type="PIRSR" id="PIRSR015853-2"/>
    </source>
</evidence>
<keyword evidence="3" id="KW-0031">Aminopeptidase</keyword>
<reference evidence="3 4" key="1">
    <citation type="submission" date="2018-10" db="EMBL/GenBank/DDBJ databases">
        <title>Phylogenomics of Brevibacillus.</title>
        <authorList>
            <person name="Dunlap C."/>
        </authorList>
    </citation>
    <scope>NUCLEOTIDE SEQUENCE [LARGE SCALE GENOMIC DNA]</scope>
    <source>
        <strain evidence="3 4">JCM 15716</strain>
    </source>
</reference>
<keyword evidence="2" id="KW-0862">Zinc</keyword>
<feature type="binding site" evidence="2">
    <location>
        <position position="61"/>
    </location>
    <ligand>
        <name>Zn(2+)</name>
        <dbReference type="ChEBI" id="CHEBI:29105"/>
        <label>2</label>
    </ligand>
</feature>
<organism evidence="3 4">
    <name type="scientific">Brevibacillus fluminis</name>
    <dbReference type="NCBI Taxonomy" id="511487"/>
    <lineage>
        <taxon>Bacteria</taxon>
        <taxon>Bacillati</taxon>
        <taxon>Bacillota</taxon>
        <taxon>Bacilli</taxon>
        <taxon>Bacillales</taxon>
        <taxon>Paenibacillaceae</taxon>
        <taxon>Brevibacillus</taxon>
    </lineage>
</organism>
<name>A0A3M8DQF0_9BACL</name>
<dbReference type="InterPro" id="IPR027476">
    <property type="entry name" value="DppA_N"/>
</dbReference>
<feature type="binding site" evidence="2">
    <location>
        <position position="10"/>
    </location>
    <ligand>
        <name>Zn(2+)</name>
        <dbReference type="ChEBI" id="CHEBI:29105"/>
        <label>1</label>
    </ligand>
</feature>